<organism evidence="1 2">
    <name type="scientific">Campylobacter californiensis</name>
    <dbReference type="NCBI Taxonomy" id="1032243"/>
    <lineage>
        <taxon>Bacteria</taxon>
        <taxon>Pseudomonadati</taxon>
        <taxon>Campylobacterota</taxon>
        <taxon>Epsilonproteobacteria</taxon>
        <taxon>Campylobacterales</taxon>
        <taxon>Campylobacteraceae</taxon>
        <taxon>Campylobacter</taxon>
    </lineage>
</organism>
<gene>
    <name evidence="1" type="ORF">CCAL9337_08505</name>
</gene>
<proteinExistence type="predicted"/>
<keyword evidence="2" id="KW-1185">Reference proteome</keyword>
<evidence type="ECO:0000313" key="2">
    <source>
        <dbReference type="Proteomes" id="UP000650616"/>
    </source>
</evidence>
<dbReference type="EMBL" id="LIWG01000013">
    <property type="protein sequence ID" value="MBE3608758.1"/>
    <property type="molecule type" value="Genomic_DNA"/>
</dbReference>
<name>A0AAW3ZXH7_9BACT</name>
<comment type="caution">
    <text evidence="1">The sequence shown here is derived from an EMBL/GenBank/DDBJ whole genome shotgun (WGS) entry which is preliminary data.</text>
</comment>
<reference evidence="1 2" key="1">
    <citation type="submission" date="2015-08" db="EMBL/GenBank/DDBJ databases">
        <title>Comparative genomics of the Campylobacter concisus group.</title>
        <authorList>
            <person name="Yee E."/>
            <person name="Chapman M.H."/>
            <person name="Huynh S."/>
            <person name="Bono J.L."/>
            <person name="On S.L."/>
            <person name="St Leger J."/>
            <person name="Foster G."/>
            <person name="Parker C.T."/>
            <person name="Miller W.G."/>
        </authorList>
    </citation>
    <scope>NUCLEOTIDE SEQUENCE [LARGE SCALE GENOMIC DNA]</scope>
    <source>
        <strain evidence="1 2">RM9337</strain>
    </source>
</reference>
<dbReference type="Gene3D" id="1.10.10.10">
    <property type="entry name" value="Winged helix-like DNA-binding domain superfamily/Winged helix DNA-binding domain"/>
    <property type="match status" value="1"/>
</dbReference>
<evidence type="ECO:0000313" key="1">
    <source>
        <dbReference type="EMBL" id="MBE3608758.1"/>
    </source>
</evidence>
<dbReference type="AlphaFoldDB" id="A0AAW3ZXH7"/>
<dbReference type="Proteomes" id="UP000650616">
    <property type="component" value="Unassembled WGS sequence"/>
</dbReference>
<sequence>MNVQSKILKFITKKIKEANTDDWVYISQDEMKKELRLSHQIVRQTIKELKNTGMILVDDYNLLFGYKLPCVLKDKK</sequence>
<dbReference type="InterPro" id="IPR036388">
    <property type="entry name" value="WH-like_DNA-bd_sf"/>
</dbReference>
<dbReference type="RefSeq" id="WP_170017097.1">
    <property type="nucleotide sequence ID" value="NZ_JADBHR010000021.1"/>
</dbReference>
<protein>
    <submittedName>
        <fullName evidence="1">HTH domain-containing protein</fullName>
    </submittedName>
</protein>
<accession>A0AAW3ZXH7</accession>